<dbReference type="Proteomes" id="UP001258017">
    <property type="component" value="Unassembled WGS sequence"/>
</dbReference>
<dbReference type="InterPro" id="IPR045291">
    <property type="entry name" value="Complex1_LYR_LYRM9"/>
</dbReference>
<accession>A0AAD9RQX1</accession>
<evidence type="ECO:0000313" key="4">
    <source>
        <dbReference type="EMBL" id="KAK2584204.1"/>
    </source>
</evidence>
<dbReference type="Pfam" id="PF05347">
    <property type="entry name" value="Complex1_LYR"/>
    <property type="match status" value="1"/>
</dbReference>
<reference evidence="4" key="2">
    <citation type="journal article" date="2023" name="Commun. Biol.">
        <title>Intrasexual cuticular hydrocarbon dimorphism in a wasp sheds light on hydrocarbon biosynthesis genes in Hymenoptera.</title>
        <authorList>
            <person name="Moris V.C."/>
            <person name="Podsiadlowski L."/>
            <person name="Martin S."/>
            <person name="Oeyen J.P."/>
            <person name="Donath A."/>
            <person name="Petersen M."/>
            <person name="Wilbrandt J."/>
            <person name="Misof B."/>
            <person name="Liedtke D."/>
            <person name="Thamm M."/>
            <person name="Scheiner R."/>
            <person name="Schmitt T."/>
            <person name="Niehuis O."/>
        </authorList>
    </citation>
    <scope>NUCLEOTIDE SEQUENCE</scope>
    <source>
        <strain evidence="4">GBR_01_08_01A</strain>
    </source>
</reference>
<proteinExistence type="inferred from homology"/>
<evidence type="ECO:0000313" key="5">
    <source>
        <dbReference type="Proteomes" id="UP001258017"/>
    </source>
</evidence>
<dbReference type="PANTHER" id="PTHR47061:SF1">
    <property type="entry name" value="LYR MOTIF-CONTAINING PROTEIN 9"/>
    <property type="match status" value="1"/>
</dbReference>
<evidence type="ECO:0000259" key="3">
    <source>
        <dbReference type="Pfam" id="PF05347"/>
    </source>
</evidence>
<dbReference type="InterPro" id="IPR052151">
    <property type="entry name" value="Complex_I_LYR"/>
</dbReference>
<dbReference type="EMBL" id="JAIFRP010000026">
    <property type="protein sequence ID" value="KAK2584204.1"/>
    <property type="molecule type" value="Genomic_DNA"/>
</dbReference>
<keyword evidence="5" id="KW-1185">Reference proteome</keyword>
<feature type="domain" description="Complex 1 LYR protein" evidence="3">
    <location>
        <begin position="16"/>
        <end position="63"/>
    </location>
</feature>
<comment type="similarity">
    <text evidence="1">Belongs to the complex I LYR family. LYRM9 subfamily.</text>
</comment>
<comment type="caution">
    <text evidence="4">The sequence shown here is derived from an EMBL/GenBank/DDBJ whole genome shotgun (WGS) entry which is preliminary data.</text>
</comment>
<reference evidence="4" key="1">
    <citation type="submission" date="2021-08" db="EMBL/GenBank/DDBJ databases">
        <authorList>
            <person name="Misof B."/>
            <person name="Oliver O."/>
            <person name="Podsiadlowski L."/>
            <person name="Donath A."/>
            <person name="Peters R."/>
            <person name="Mayer C."/>
            <person name="Rust J."/>
            <person name="Gunkel S."/>
            <person name="Lesny P."/>
            <person name="Martin S."/>
            <person name="Oeyen J.P."/>
            <person name="Petersen M."/>
            <person name="Panagiotis P."/>
            <person name="Wilbrandt J."/>
            <person name="Tanja T."/>
        </authorList>
    </citation>
    <scope>NUCLEOTIDE SEQUENCE</scope>
    <source>
        <strain evidence="4">GBR_01_08_01A</strain>
        <tissue evidence="4">Thorax + abdomen</tissue>
    </source>
</reference>
<protein>
    <recommendedName>
        <fullName evidence="2">LYR motif-containing protein 9</fullName>
    </recommendedName>
</protein>
<dbReference type="InterPro" id="IPR008011">
    <property type="entry name" value="Complex1_LYR_dom"/>
</dbReference>
<name>A0AAD9RQX1_9HYME</name>
<dbReference type="AlphaFoldDB" id="A0AAD9RQX1"/>
<organism evidence="4 5">
    <name type="scientific">Odynerus spinipes</name>
    <dbReference type="NCBI Taxonomy" id="1348599"/>
    <lineage>
        <taxon>Eukaryota</taxon>
        <taxon>Metazoa</taxon>
        <taxon>Ecdysozoa</taxon>
        <taxon>Arthropoda</taxon>
        <taxon>Hexapoda</taxon>
        <taxon>Insecta</taxon>
        <taxon>Pterygota</taxon>
        <taxon>Neoptera</taxon>
        <taxon>Endopterygota</taxon>
        <taxon>Hymenoptera</taxon>
        <taxon>Apocrita</taxon>
        <taxon>Aculeata</taxon>
        <taxon>Vespoidea</taxon>
        <taxon>Vespidae</taxon>
        <taxon>Eumeninae</taxon>
        <taxon>Odynerus</taxon>
    </lineage>
</organism>
<evidence type="ECO:0000256" key="1">
    <source>
        <dbReference type="ARBA" id="ARBA00025757"/>
    </source>
</evidence>
<gene>
    <name evidence="4" type="ORF">KPH14_006625</name>
</gene>
<evidence type="ECO:0000256" key="2">
    <source>
        <dbReference type="ARBA" id="ARBA00026234"/>
    </source>
</evidence>
<dbReference type="CDD" id="cd20269">
    <property type="entry name" value="Complex1_LYR_LYRM9"/>
    <property type="match status" value="1"/>
</dbReference>
<sequence length="80" mass="9378">MASAVLQKAGINSSKQLYKFLLRECNKLPQGANEFYKHSIKQSFRQHVVEPDPERVKQIMEKAFTDAEWILKKYHKEIGK</sequence>
<dbReference type="PANTHER" id="PTHR47061">
    <property type="entry name" value="LYR MOTIF-CONTAINING PROTEIN 9"/>
    <property type="match status" value="1"/>
</dbReference>